<organism evidence="1 2">
    <name type="scientific">Pluteus cervinus</name>
    <dbReference type="NCBI Taxonomy" id="181527"/>
    <lineage>
        <taxon>Eukaryota</taxon>
        <taxon>Fungi</taxon>
        <taxon>Dikarya</taxon>
        <taxon>Basidiomycota</taxon>
        <taxon>Agaricomycotina</taxon>
        <taxon>Agaricomycetes</taxon>
        <taxon>Agaricomycetidae</taxon>
        <taxon>Agaricales</taxon>
        <taxon>Pluteineae</taxon>
        <taxon>Pluteaceae</taxon>
        <taxon>Pluteus</taxon>
    </lineage>
</organism>
<protein>
    <submittedName>
        <fullName evidence="1">Ricin B-like lectin</fullName>
    </submittedName>
</protein>
<reference evidence="1 2" key="1">
    <citation type="journal article" date="2019" name="Nat. Ecol. Evol.">
        <title>Megaphylogeny resolves global patterns of mushroom evolution.</title>
        <authorList>
            <person name="Varga T."/>
            <person name="Krizsan K."/>
            <person name="Foldi C."/>
            <person name="Dima B."/>
            <person name="Sanchez-Garcia M."/>
            <person name="Sanchez-Ramirez S."/>
            <person name="Szollosi G.J."/>
            <person name="Szarkandi J.G."/>
            <person name="Papp V."/>
            <person name="Albert L."/>
            <person name="Andreopoulos W."/>
            <person name="Angelini C."/>
            <person name="Antonin V."/>
            <person name="Barry K.W."/>
            <person name="Bougher N.L."/>
            <person name="Buchanan P."/>
            <person name="Buyck B."/>
            <person name="Bense V."/>
            <person name="Catcheside P."/>
            <person name="Chovatia M."/>
            <person name="Cooper J."/>
            <person name="Damon W."/>
            <person name="Desjardin D."/>
            <person name="Finy P."/>
            <person name="Geml J."/>
            <person name="Haridas S."/>
            <person name="Hughes K."/>
            <person name="Justo A."/>
            <person name="Karasinski D."/>
            <person name="Kautmanova I."/>
            <person name="Kiss B."/>
            <person name="Kocsube S."/>
            <person name="Kotiranta H."/>
            <person name="LaButti K.M."/>
            <person name="Lechner B.E."/>
            <person name="Liimatainen K."/>
            <person name="Lipzen A."/>
            <person name="Lukacs Z."/>
            <person name="Mihaltcheva S."/>
            <person name="Morgado L.N."/>
            <person name="Niskanen T."/>
            <person name="Noordeloos M.E."/>
            <person name="Ohm R.A."/>
            <person name="Ortiz-Santana B."/>
            <person name="Ovrebo C."/>
            <person name="Racz N."/>
            <person name="Riley R."/>
            <person name="Savchenko A."/>
            <person name="Shiryaev A."/>
            <person name="Soop K."/>
            <person name="Spirin V."/>
            <person name="Szebenyi C."/>
            <person name="Tomsovsky M."/>
            <person name="Tulloss R.E."/>
            <person name="Uehling J."/>
            <person name="Grigoriev I.V."/>
            <person name="Vagvolgyi C."/>
            <person name="Papp T."/>
            <person name="Martin F.M."/>
            <person name="Miettinen O."/>
            <person name="Hibbett D.S."/>
            <person name="Nagy L.G."/>
        </authorList>
    </citation>
    <scope>NUCLEOTIDE SEQUENCE [LARGE SCALE GENOMIC DNA]</scope>
    <source>
        <strain evidence="1 2">NL-1719</strain>
    </source>
</reference>
<dbReference type="EMBL" id="ML208633">
    <property type="protein sequence ID" value="TFK61725.1"/>
    <property type="molecule type" value="Genomic_DNA"/>
</dbReference>
<gene>
    <name evidence="1" type="ORF">BDN72DRAFT_430076</name>
</gene>
<dbReference type="Proteomes" id="UP000308600">
    <property type="component" value="Unassembled WGS sequence"/>
</dbReference>
<evidence type="ECO:0000313" key="1">
    <source>
        <dbReference type="EMBL" id="TFK61725.1"/>
    </source>
</evidence>
<evidence type="ECO:0000313" key="2">
    <source>
        <dbReference type="Proteomes" id="UP000308600"/>
    </source>
</evidence>
<accession>A0ACD3A7Q9</accession>
<sequence>MGIGCGDPRCTTSIHIQFCITPSSTIFKLTINMTPQRTLQSGTTYRIVNAKSDTSLDVSGANNYSLMGYPWYGGENQRWKLQQDDQGAYTIVNTASGKFVSFAGASVRQDGDPVVAVDEPTAWDIQPDKNNPSAFRYVLIILPDTSFNIDLSDHGNPAPGTPVTLWEQSEPGVNQTWFFEQV</sequence>
<proteinExistence type="predicted"/>
<keyword evidence="2" id="KW-1185">Reference proteome</keyword>
<name>A0ACD3A7Q9_9AGAR</name>